<evidence type="ECO:0000256" key="1">
    <source>
        <dbReference type="SAM" id="MobiDB-lite"/>
    </source>
</evidence>
<dbReference type="EMBL" id="JFAX01000006">
    <property type="protein sequence ID" value="EXI68266.1"/>
    <property type="molecule type" value="Genomic_DNA"/>
</dbReference>
<protein>
    <submittedName>
        <fullName evidence="2">Uncharacterized protein</fullName>
    </submittedName>
</protein>
<feature type="region of interest" description="Disordered" evidence="1">
    <location>
        <begin position="23"/>
        <end position="44"/>
    </location>
</feature>
<evidence type="ECO:0000313" key="3">
    <source>
        <dbReference type="Proteomes" id="UP000020218"/>
    </source>
</evidence>
<gene>
    <name evidence="2" type="ORF">AW08_01484</name>
</gene>
<dbReference type="Proteomes" id="UP000020218">
    <property type="component" value="Unassembled WGS sequence"/>
</dbReference>
<dbReference type="AlphaFoldDB" id="A0A011N088"/>
<keyword evidence="3" id="KW-1185">Reference proteome</keyword>
<comment type="caution">
    <text evidence="2">The sequence shown here is derived from an EMBL/GenBank/DDBJ whole genome shotgun (WGS) entry which is preliminary data.</text>
</comment>
<organism evidence="2 3">
    <name type="scientific">Candidatus Accumulibacter adjunctus</name>
    <dbReference type="NCBI Taxonomy" id="1454001"/>
    <lineage>
        <taxon>Bacteria</taxon>
        <taxon>Pseudomonadati</taxon>
        <taxon>Pseudomonadota</taxon>
        <taxon>Betaproteobacteria</taxon>
        <taxon>Candidatus Accumulibacter</taxon>
    </lineage>
</organism>
<name>A0A011N088_9PROT</name>
<evidence type="ECO:0000313" key="2">
    <source>
        <dbReference type="EMBL" id="EXI68266.1"/>
    </source>
</evidence>
<dbReference type="STRING" id="1454001.AW08_01484"/>
<proteinExistence type="predicted"/>
<accession>A0A011N088</accession>
<reference evidence="2" key="1">
    <citation type="submission" date="2014-02" db="EMBL/GenBank/DDBJ databases">
        <title>Expanding our view of genomic diversity in Candidatus Accumulibacter clades.</title>
        <authorList>
            <person name="Skennerton C.T."/>
            <person name="Barr J.J."/>
            <person name="Slater F.R."/>
            <person name="Bond P.L."/>
            <person name="Tyson G.W."/>
        </authorList>
    </citation>
    <scope>NUCLEOTIDE SEQUENCE [LARGE SCALE GENOMIC DNA]</scope>
</reference>
<sequence length="44" mass="5152">MEGGQRVRWRELLRDEHGVERQAVETAEATQKPEHFGVPQPLPW</sequence>